<evidence type="ECO:0000313" key="3">
    <source>
        <dbReference type="Proteomes" id="UP000006552"/>
    </source>
</evidence>
<dbReference type="HOGENOM" id="CLU_2434486_0_0_4"/>
<protein>
    <submittedName>
        <fullName evidence="2">Uncharacterized protein</fullName>
    </submittedName>
</protein>
<name>Q5NZB5_AROAE</name>
<feature type="region of interest" description="Disordered" evidence="1">
    <location>
        <begin position="69"/>
        <end position="90"/>
    </location>
</feature>
<evidence type="ECO:0000256" key="1">
    <source>
        <dbReference type="SAM" id="MobiDB-lite"/>
    </source>
</evidence>
<sequence>MQATIGSATIGSGLAIWHSNAAQPSARTQDPICALRYARIADAQGVSIKVECALGELERQCIQYKVTWKPHHQKHSWPRGSRGRAQGNRT</sequence>
<gene>
    <name evidence="2" type="ORF">ebA6088</name>
</gene>
<dbReference type="Proteomes" id="UP000006552">
    <property type="component" value="Chromosome"/>
</dbReference>
<organism evidence="2 3">
    <name type="scientific">Aromatoleum aromaticum (strain DSM 19018 / LMG 30748 / EbN1)</name>
    <name type="common">Azoarcus sp. (strain EbN1)</name>
    <dbReference type="NCBI Taxonomy" id="76114"/>
    <lineage>
        <taxon>Bacteria</taxon>
        <taxon>Pseudomonadati</taxon>
        <taxon>Pseudomonadota</taxon>
        <taxon>Betaproteobacteria</taxon>
        <taxon>Rhodocyclales</taxon>
        <taxon>Rhodocyclaceae</taxon>
        <taxon>Aromatoleum</taxon>
    </lineage>
</organism>
<evidence type="ECO:0000313" key="2">
    <source>
        <dbReference type="EMBL" id="CAI09599.1"/>
    </source>
</evidence>
<dbReference type="STRING" id="76114.ebA6088"/>
<dbReference type="EMBL" id="CR555306">
    <property type="protein sequence ID" value="CAI09599.1"/>
    <property type="molecule type" value="Genomic_DNA"/>
</dbReference>
<reference evidence="2 3" key="1">
    <citation type="journal article" date="2005" name="Arch. Microbiol.">
        <title>The genome sequence of an anaerobic aromatic-degrading denitrifying bacterium, strain EbN1.</title>
        <authorList>
            <person name="Rabus R."/>
            <person name="Kube M."/>
            <person name="Heider J."/>
            <person name="Beck A."/>
            <person name="Heitmann K."/>
            <person name="Widdel F."/>
            <person name="Reinhardt R."/>
        </authorList>
    </citation>
    <scope>NUCLEOTIDE SEQUENCE [LARGE SCALE GENOMIC DNA]</scope>
    <source>
        <strain evidence="2 3">EbN1</strain>
    </source>
</reference>
<accession>Q5NZB5</accession>
<dbReference type="KEGG" id="eba:ebA6088"/>
<keyword evidence="3" id="KW-1185">Reference proteome</keyword>
<proteinExistence type="predicted"/>
<dbReference type="AlphaFoldDB" id="Q5NZB5"/>